<feature type="transmembrane region" description="Helical" evidence="3">
    <location>
        <begin position="994"/>
        <end position="1015"/>
    </location>
</feature>
<evidence type="ECO:0000256" key="1">
    <source>
        <dbReference type="PROSITE-ProRule" id="PRU00042"/>
    </source>
</evidence>
<dbReference type="GO" id="GO:0008270">
    <property type="term" value="F:zinc ion binding"/>
    <property type="evidence" value="ECO:0007669"/>
    <property type="project" value="UniProtKB-KW"/>
</dbReference>
<evidence type="ECO:0000256" key="2">
    <source>
        <dbReference type="SAM" id="MobiDB-lite"/>
    </source>
</evidence>
<feature type="region of interest" description="Disordered" evidence="2">
    <location>
        <begin position="244"/>
        <end position="281"/>
    </location>
</feature>
<organism evidence="5 6">
    <name type="scientific">Periconia macrospinosa</name>
    <dbReference type="NCBI Taxonomy" id="97972"/>
    <lineage>
        <taxon>Eukaryota</taxon>
        <taxon>Fungi</taxon>
        <taxon>Dikarya</taxon>
        <taxon>Ascomycota</taxon>
        <taxon>Pezizomycotina</taxon>
        <taxon>Dothideomycetes</taxon>
        <taxon>Pleosporomycetidae</taxon>
        <taxon>Pleosporales</taxon>
        <taxon>Massarineae</taxon>
        <taxon>Periconiaceae</taxon>
        <taxon>Periconia</taxon>
    </lineage>
</organism>
<keyword evidence="1" id="KW-0862">Zinc</keyword>
<dbReference type="InterPro" id="IPR036236">
    <property type="entry name" value="Znf_C2H2_sf"/>
</dbReference>
<evidence type="ECO:0000313" key="5">
    <source>
        <dbReference type="EMBL" id="PVI00643.1"/>
    </source>
</evidence>
<feature type="transmembrane region" description="Helical" evidence="3">
    <location>
        <begin position="679"/>
        <end position="697"/>
    </location>
</feature>
<feature type="transmembrane region" description="Helical" evidence="3">
    <location>
        <begin position="575"/>
        <end position="602"/>
    </location>
</feature>
<evidence type="ECO:0000259" key="4">
    <source>
        <dbReference type="PROSITE" id="PS50157"/>
    </source>
</evidence>
<dbReference type="InterPro" id="IPR016039">
    <property type="entry name" value="Thiolase-like"/>
</dbReference>
<dbReference type="PANTHER" id="PTHR35408">
    <property type="entry name" value="CHROMOSOME 15, WHOLE GENOME SHOTGUN SEQUENCE"/>
    <property type="match status" value="1"/>
</dbReference>
<dbReference type="InterPro" id="IPR014031">
    <property type="entry name" value="Ketoacyl_synth_C"/>
</dbReference>
<dbReference type="PROSITE" id="PS50157">
    <property type="entry name" value="ZINC_FINGER_C2H2_2"/>
    <property type="match status" value="2"/>
</dbReference>
<dbReference type="GO" id="GO:0016746">
    <property type="term" value="F:acyltransferase activity"/>
    <property type="evidence" value="ECO:0007669"/>
    <property type="project" value="InterPro"/>
</dbReference>
<dbReference type="SMART" id="SM00355">
    <property type="entry name" value="ZnF_C2H2"/>
    <property type="match status" value="2"/>
</dbReference>
<sequence length="2110" mass="235493">MISQLREAILALGLKDQSTRIPQKASPLGDPVGRCGRSKLCWEVKGEPKDLYERTIESQITRYLNKHFKTIPGNDRVTLSLYMVGDRPENAVPTIVFISKSSQTRKEARKAMKDCSVLSRYPEFRAEYVRKDPGCDQIEELASSEVPAIDQQIATEVLFDASEQASVLGQKIYISHPDSLRPATGNVIRRGDRIFYKTVFHAFRGSASKDKTLDSTEDENYESDSSDSEDEIDEAELAIMSIGSRSPDTWSNGASLSSGSSRRSSIFSGSSTPKARNTAAAHDDIRTTLEDANARLAPFAFTRRRFLASEPLVLPARASLSPLGTLVHWSLEHDWALIEILDPIAKEHLLFSAHDVSQTFAYDQVSAHPKADAEVFAVTATGGRLEGQLSNTPTSMRLPNSNQFKKVHIVRLNGPLANGACGSTVIDANTGVTYGHLVAGCKRTGTAYILAGHQIIADLEAIFENTTMANYVPNDRLVNTSASSSSSPSIQLAKSGAPKDILPSHLRSRYVWGQFLEDMLAVAMNCTLTLIVNCIAASMFETSQETYEYNYTTWEFPSGTEYAFAIPTRSKTRPLFHIVVFLSVQLATWACCLPATFIIRKLLNINLPLRRNRLAYRVMVLLIDVHFAWNVAQISDRLSLRHIVFSLVYPVSLVSFLCTIPLSILCYRRVKRLVSIVKITVLVALVIGFVLVCWSESSHHNVKSPQKEKTHSELLEVDWKKPLGAVWKVLPSALPQRSQLIALALCPAILASRIYVLLGRTIDPVGYMSRRLSRLDIIEALVTIGDYSIGIVGLVLPSVVSAVIGTVLWSASPSATAAIFVGAFIASSCVSTITELVTFRPYNLRIAFVLQHIAHRTWSVLCRKPESEVLKYSLAIFSILHQMSDTVWPDLLSPISHLASPMCLCIDIWVTLLIFTCCFPRRPMATNLRSAHREKSWTSGDNHCSSHIVREFEQNDENVQIRYPSSSTDAATTLQIYPRDREHSYDAAAVHDTFVLWSSIIGFLLFSSCSTGFSATQYGASVGYIFMTSILTLHLFGVGLSKAILWLWTRRNGVGASLIAALRGLLWALHLEPDAPLICFVVMQAGISTSTSFAFGSIYLLLSYTAHHDWHSQISQLRPLNSPAGIVCMTGAGSFLVFTIVDRLCCSTMIDFCIRPRNFLGLLVGYSIGALVIACITLLVLSHVRSRHSRQLVKIKRRVPMPHVVIKIPVYKESLAGVIRPTIRSLKAAMETYERRGGTASIFIGDDSLRHMISRQQTYDENLESPTNSLYEEGLVDRRHIAPLSISSNHLSADAVMGLNEFLIRETENWKRKYHITDLVGEGMNTSKFSLDDKPYELISSSNELIDGTSLSVDESPYVVSAPPSMVDQNSQLVIGLDFGMTYSGVAYANHLHDDLSSIATIRNWPKVVAPVPESAERILPFCRREPLSSFREPFRILLVDSGYATNGLHEEDRAETSDSVHSLQPHQVGRRRASDKAGHVLINDRRHRLQRREQRNNTCVKQPSHSRRPDPPSPNEGRQMTPSKITSTEAHNSWTARTSKAKKGLEVHECVHCERSYSRLVYLRRHEKSHEETPLQCKFCNKTFNRLDLFQRHKERHKEMSVPLSSPILSYSPLRNTPLVPAPPKDSRSMHFRNLLHALSSMPVSPKYPAWVTDDFLRPSRIDVTDTSRDRNMPLVLGPIKSTVGHGECVSGTSALIKVLLMMKRKPMPLDARIKARRDNFSVNRTNGLNHRARAQIDDLVERLSLLNACDKWLISGFESRDGSPSAPLETLRKYLASRESTSFTTGVSNLPSQDLYDEHGRSLREILQLLEKLKKSQSIGDTHFPEARQPQWKDQAHRLIHREQSKLHLLMSTFQAQMVSPIISKTFQPIEDGSSSLGNVTSQNGTRYYCTTCPSGLRGKYEWKRHEAGDESRLTSPKVWARGAATSAAPFYFMEILTPKSDGEKSFLDGGLRSSLPLHDNAMAEVSSWVPGIPGGGNTHLARQYVTQNRRLLDVQDTYLAMEMDGNEDFWSMDNLLWRLFYNRLQQISDHSDVGTVEGEFLQEDAAGTPWNTLVTDGIPRSRTGKVEAEEIVDDEDETELGRVRRNMLGVMKISVTGEGGIDRLGSS</sequence>
<feature type="compositionally biased region" description="Acidic residues" evidence="2">
    <location>
        <begin position="215"/>
        <end position="232"/>
    </location>
</feature>
<dbReference type="Pfam" id="PF02801">
    <property type="entry name" value="Ketoacyl-synt_C"/>
    <property type="match status" value="1"/>
</dbReference>
<feature type="transmembrane region" description="Helical" evidence="3">
    <location>
        <begin position="1021"/>
        <end position="1040"/>
    </location>
</feature>
<feature type="domain" description="C2H2-type" evidence="4">
    <location>
        <begin position="1549"/>
        <end position="1571"/>
    </location>
</feature>
<dbReference type="Proteomes" id="UP000244855">
    <property type="component" value="Unassembled WGS sequence"/>
</dbReference>
<keyword evidence="1" id="KW-0479">Metal-binding</keyword>
<feature type="transmembrane region" description="Helical" evidence="3">
    <location>
        <begin position="614"/>
        <end position="632"/>
    </location>
</feature>
<feature type="transmembrane region" description="Helical" evidence="3">
    <location>
        <begin position="644"/>
        <end position="667"/>
    </location>
</feature>
<keyword evidence="1" id="KW-0863">Zinc-finger</keyword>
<keyword evidence="3" id="KW-0472">Membrane</keyword>
<feature type="compositionally biased region" description="Polar residues" evidence="2">
    <location>
        <begin position="1517"/>
        <end position="1539"/>
    </location>
</feature>
<feature type="region of interest" description="Disordered" evidence="2">
    <location>
        <begin position="1451"/>
        <end position="1542"/>
    </location>
</feature>
<feature type="transmembrane region" description="Helical" evidence="3">
    <location>
        <begin position="780"/>
        <end position="809"/>
    </location>
</feature>
<feature type="transmembrane region" description="Helical" evidence="3">
    <location>
        <begin position="1052"/>
        <end position="1069"/>
    </location>
</feature>
<dbReference type="EMBL" id="KZ805370">
    <property type="protein sequence ID" value="PVI00643.1"/>
    <property type="molecule type" value="Genomic_DNA"/>
</dbReference>
<reference evidence="5 6" key="1">
    <citation type="journal article" date="2018" name="Sci. Rep.">
        <title>Comparative genomics provides insights into the lifestyle and reveals functional heterogeneity of dark septate endophytic fungi.</title>
        <authorList>
            <person name="Knapp D.G."/>
            <person name="Nemeth J.B."/>
            <person name="Barry K."/>
            <person name="Hainaut M."/>
            <person name="Henrissat B."/>
            <person name="Johnson J."/>
            <person name="Kuo A."/>
            <person name="Lim J.H.P."/>
            <person name="Lipzen A."/>
            <person name="Nolan M."/>
            <person name="Ohm R.A."/>
            <person name="Tamas L."/>
            <person name="Grigoriev I.V."/>
            <person name="Spatafora J.W."/>
            <person name="Nagy L.G."/>
            <person name="Kovacs G.M."/>
        </authorList>
    </citation>
    <scope>NUCLEOTIDE SEQUENCE [LARGE SCALE GENOMIC DNA]</scope>
    <source>
        <strain evidence="5 6">DSE2036</strain>
    </source>
</reference>
<dbReference type="Gene3D" id="3.40.1090.10">
    <property type="entry name" value="Cytosolic phospholipase A2 catalytic domain"/>
    <property type="match status" value="1"/>
</dbReference>
<accession>A0A2V1DQW2</accession>
<feature type="domain" description="C2H2-type" evidence="4">
    <location>
        <begin position="1576"/>
        <end position="1598"/>
    </location>
</feature>
<dbReference type="Gene3D" id="3.40.47.10">
    <property type="match status" value="1"/>
</dbReference>
<evidence type="ECO:0000256" key="3">
    <source>
        <dbReference type="SAM" id="Phobius"/>
    </source>
</evidence>
<feature type="transmembrane region" description="Helical" evidence="3">
    <location>
        <begin position="1075"/>
        <end position="1102"/>
    </location>
</feature>
<feature type="transmembrane region" description="Helical" evidence="3">
    <location>
        <begin position="815"/>
        <end position="837"/>
    </location>
</feature>
<dbReference type="Gene3D" id="3.30.160.60">
    <property type="entry name" value="Classic Zinc Finger"/>
    <property type="match status" value="1"/>
</dbReference>
<feature type="region of interest" description="Disordered" evidence="2">
    <location>
        <begin position="211"/>
        <end position="232"/>
    </location>
</feature>
<feature type="transmembrane region" description="Helical" evidence="3">
    <location>
        <begin position="740"/>
        <end position="759"/>
    </location>
</feature>
<keyword evidence="3" id="KW-1133">Transmembrane helix</keyword>
<dbReference type="InterPro" id="IPR013087">
    <property type="entry name" value="Znf_C2H2_type"/>
</dbReference>
<dbReference type="PANTHER" id="PTHR35408:SF2">
    <property type="entry name" value="GLYCOSYLTRANSFERASE 2-LIKE DOMAIN-CONTAINING PROTEIN"/>
    <property type="match status" value="1"/>
</dbReference>
<keyword evidence="6" id="KW-1185">Reference proteome</keyword>
<name>A0A2V1DQW2_9PLEO</name>
<evidence type="ECO:0000313" key="6">
    <source>
        <dbReference type="Proteomes" id="UP000244855"/>
    </source>
</evidence>
<gene>
    <name evidence="5" type="ORF">DM02DRAFT_387415</name>
</gene>
<dbReference type="STRING" id="97972.A0A2V1DQW2"/>
<protein>
    <recommendedName>
        <fullName evidence="4">C2H2-type domain-containing protein</fullName>
    </recommendedName>
</protein>
<dbReference type="PROSITE" id="PS00028">
    <property type="entry name" value="ZINC_FINGER_C2H2_1"/>
    <property type="match status" value="2"/>
</dbReference>
<proteinExistence type="predicted"/>
<feature type="compositionally biased region" description="Basic and acidic residues" evidence="2">
    <location>
        <begin position="1473"/>
        <end position="1485"/>
    </location>
</feature>
<dbReference type="OrthoDB" id="409136at2759"/>
<feature type="compositionally biased region" description="Low complexity" evidence="2">
    <location>
        <begin position="251"/>
        <end position="271"/>
    </location>
</feature>
<keyword evidence="3" id="KW-0812">Transmembrane</keyword>
<dbReference type="SUPFAM" id="SSF57667">
    <property type="entry name" value="beta-beta-alpha zinc fingers"/>
    <property type="match status" value="1"/>
</dbReference>
<feature type="transmembrane region" description="Helical" evidence="3">
    <location>
        <begin position="1161"/>
        <end position="1181"/>
    </location>
</feature>